<feature type="non-terminal residue" evidence="1">
    <location>
        <position position="69"/>
    </location>
</feature>
<proteinExistence type="predicted"/>
<name>A0A2T4S0Y7_9STAP</name>
<gene>
    <name evidence="1" type="ORF">BUZ61_18705</name>
</gene>
<evidence type="ECO:0000313" key="2">
    <source>
        <dbReference type="Proteomes" id="UP000240400"/>
    </source>
</evidence>
<dbReference type="Proteomes" id="UP000240400">
    <property type="component" value="Unassembled WGS sequence"/>
</dbReference>
<dbReference type="AlphaFoldDB" id="A0A2T4S0Y7"/>
<organism evidence="1 2">
    <name type="scientific">Staphylococcus nepalensis</name>
    <dbReference type="NCBI Taxonomy" id="214473"/>
    <lineage>
        <taxon>Bacteria</taxon>
        <taxon>Bacillati</taxon>
        <taxon>Bacillota</taxon>
        <taxon>Bacilli</taxon>
        <taxon>Bacillales</taxon>
        <taxon>Staphylococcaceae</taxon>
        <taxon>Staphylococcus</taxon>
    </lineage>
</organism>
<reference evidence="1 2" key="1">
    <citation type="journal article" date="2016" name="Front. Microbiol.">
        <title>Comprehensive Phylogenetic Analysis of Bovine Non-aureus Staphylococci Species Based on Whole-Genome Sequencing.</title>
        <authorList>
            <person name="Naushad S."/>
            <person name="Barkema H.W."/>
            <person name="Luby C."/>
            <person name="Condas L.A."/>
            <person name="Nobrega D.B."/>
            <person name="Carson D.A."/>
            <person name="De Buck J."/>
        </authorList>
    </citation>
    <scope>NUCLEOTIDE SEQUENCE [LARGE SCALE GENOMIC DNA]</scope>
    <source>
        <strain evidence="1 2">SNUC 4337</strain>
    </source>
</reference>
<accession>A0A2T4S0Y7</accession>
<evidence type="ECO:0000313" key="1">
    <source>
        <dbReference type="EMBL" id="PTK38426.1"/>
    </source>
</evidence>
<dbReference type="InterPro" id="IPR046038">
    <property type="entry name" value="DUF5996"/>
</dbReference>
<dbReference type="EMBL" id="PZHR01001046">
    <property type="protein sequence ID" value="PTK38426.1"/>
    <property type="molecule type" value="Genomic_DNA"/>
</dbReference>
<sequence>MEILKYQDWKEEHQTLHLIAQILGKYKLACAYQAPQWEHVVLNITPAAFTTGMLYFGVKYFSINLNVLD</sequence>
<dbReference type="RefSeq" id="WP_241966578.1">
    <property type="nucleotide sequence ID" value="NZ_PZHR01001046.1"/>
</dbReference>
<dbReference type="Pfam" id="PF19459">
    <property type="entry name" value="DUF5996"/>
    <property type="match status" value="1"/>
</dbReference>
<protein>
    <submittedName>
        <fullName evidence="1">Uncharacterized protein</fullName>
    </submittedName>
</protein>
<comment type="caution">
    <text evidence="1">The sequence shown here is derived from an EMBL/GenBank/DDBJ whole genome shotgun (WGS) entry which is preliminary data.</text>
</comment>